<dbReference type="InParanoid" id="M1DBX4"/>
<evidence type="ECO:0000313" key="3">
    <source>
        <dbReference type="Proteomes" id="UP000011115"/>
    </source>
</evidence>
<evidence type="ECO:0000313" key="2">
    <source>
        <dbReference type="EnsemblPlants" id="PGSC0003DMT400086513"/>
    </source>
</evidence>
<dbReference type="HOGENOM" id="CLU_2065666_0_0_1"/>
<name>M1DBX4_SOLTU</name>
<reference evidence="2" key="2">
    <citation type="submission" date="2015-06" db="UniProtKB">
        <authorList>
            <consortium name="EnsemblPlants"/>
        </authorList>
    </citation>
    <scope>IDENTIFICATION</scope>
    <source>
        <strain evidence="2">DM1-3 516 R44</strain>
    </source>
</reference>
<keyword evidence="3" id="KW-1185">Reference proteome</keyword>
<protein>
    <submittedName>
        <fullName evidence="2">Uncharacterized protein</fullName>
    </submittedName>
</protein>
<accession>M1DBX4</accession>
<dbReference type="Gramene" id="PGSC0003DMT400086513">
    <property type="protein sequence ID" value="PGSC0003DMT400086513"/>
    <property type="gene ID" value="PGSC0003DMG400036084"/>
</dbReference>
<feature type="region of interest" description="Disordered" evidence="1">
    <location>
        <begin position="85"/>
        <end position="104"/>
    </location>
</feature>
<dbReference type="AlphaFoldDB" id="M1DBX4"/>
<dbReference type="PaxDb" id="4113-PGSC0003DMT400086513"/>
<sequence length="119" mass="14007">MKPNVGMTTTRVKDLTRMNPLEFHGSKVEEHHQKFIDEEKNQGKYITGQKGAKKTEEVEGKTYLAMEMDSRRTVKWIRDLDPDRLKSQNPEVKERRKIGDEMEPLEHRRLGRRCSINLA</sequence>
<reference evidence="3" key="1">
    <citation type="journal article" date="2011" name="Nature">
        <title>Genome sequence and analysis of the tuber crop potato.</title>
        <authorList>
            <consortium name="The Potato Genome Sequencing Consortium"/>
        </authorList>
    </citation>
    <scope>NUCLEOTIDE SEQUENCE [LARGE SCALE GENOMIC DNA]</scope>
    <source>
        <strain evidence="3">cv. DM1-3 516 R44</strain>
    </source>
</reference>
<dbReference type="Proteomes" id="UP000011115">
    <property type="component" value="Unassembled WGS sequence"/>
</dbReference>
<evidence type="ECO:0000256" key="1">
    <source>
        <dbReference type="SAM" id="MobiDB-lite"/>
    </source>
</evidence>
<dbReference type="EnsemblPlants" id="PGSC0003DMT400086513">
    <property type="protein sequence ID" value="PGSC0003DMT400086513"/>
    <property type="gene ID" value="PGSC0003DMG400036084"/>
</dbReference>
<organism evidence="2 3">
    <name type="scientific">Solanum tuberosum</name>
    <name type="common">Potato</name>
    <dbReference type="NCBI Taxonomy" id="4113"/>
    <lineage>
        <taxon>Eukaryota</taxon>
        <taxon>Viridiplantae</taxon>
        <taxon>Streptophyta</taxon>
        <taxon>Embryophyta</taxon>
        <taxon>Tracheophyta</taxon>
        <taxon>Spermatophyta</taxon>
        <taxon>Magnoliopsida</taxon>
        <taxon>eudicotyledons</taxon>
        <taxon>Gunneridae</taxon>
        <taxon>Pentapetalae</taxon>
        <taxon>asterids</taxon>
        <taxon>lamiids</taxon>
        <taxon>Solanales</taxon>
        <taxon>Solanaceae</taxon>
        <taxon>Solanoideae</taxon>
        <taxon>Solaneae</taxon>
        <taxon>Solanum</taxon>
    </lineage>
</organism>
<proteinExistence type="predicted"/>